<dbReference type="SUPFAM" id="SSF55166">
    <property type="entry name" value="Hedgehog/DD-peptidase"/>
    <property type="match status" value="1"/>
</dbReference>
<organism evidence="4 5">
    <name type="scientific">Frankia canadensis</name>
    <dbReference type="NCBI Taxonomy" id="1836972"/>
    <lineage>
        <taxon>Bacteria</taxon>
        <taxon>Bacillati</taxon>
        <taxon>Actinomycetota</taxon>
        <taxon>Actinomycetes</taxon>
        <taxon>Frankiales</taxon>
        <taxon>Frankiaceae</taxon>
        <taxon>Frankia</taxon>
    </lineage>
</organism>
<accession>A0A2I2KWW6</accession>
<name>A0A2I2KWW6_9ACTN</name>
<evidence type="ECO:0000313" key="5">
    <source>
        <dbReference type="Proteomes" id="UP000234331"/>
    </source>
</evidence>
<dbReference type="InterPro" id="IPR009045">
    <property type="entry name" value="Zn_M74/Hedgehog-like"/>
</dbReference>
<keyword evidence="4" id="KW-0121">Carboxypeptidase</keyword>
<keyword evidence="4" id="KW-0645">Protease</keyword>
<evidence type="ECO:0000256" key="1">
    <source>
        <dbReference type="SAM" id="MobiDB-lite"/>
    </source>
</evidence>
<dbReference type="Gene3D" id="3.30.1380.10">
    <property type="match status" value="1"/>
</dbReference>
<feature type="region of interest" description="Disordered" evidence="1">
    <location>
        <begin position="30"/>
        <end position="56"/>
    </location>
</feature>
<dbReference type="PROSITE" id="PS51257">
    <property type="entry name" value="PROKAR_LIPOPROTEIN"/>
    <property type="match status" value="1"/>
</dbReference>
<dbReference type="Proteomes" id="UP000234331">
    <property type="component" value="Unassembled WGS sequence"/>
</dbReference>
<sequence length="190" mass="19372">MRPRRLAAGIAAICALVACALVIPATTAAAAPTPNPRAPGGLAGEGQTPLPDMPGPTTGGSVDLRAVACPSGGSIVVSVSIAADLARLLAAERPTGVALCGQGYRDIGVQIALRRQNCGPSDDQVWREPAAACSPPTAIPGTSRHELGLAVDFSSPTPLAYFWLATNAPRFGLHPLVDGSEPWHFSVDGH</sequence>
<dbReference type="AlphaFoldDB" id="A0A2I2KWW6"/>
<evidence type="ECO:0000313" key="4">
    <source>
        <dbReference type="EMBL" id="SNQ50150.1"/>
    </source>
</evidence>
<dbReference type="EMBL" id="FZMO01000346">
    <property type="protein sequence ID" value="SNQ50150.1"/>
    <property type="molecule type" value="Genomic_DNA"/>
</dbReference>
<protein>
    <submittedName>
        <fullName evidence="4">D-alanyl-D-alanine carboxypeptidase</fullName>
    </submittedName>
</protein>
<dbReference type="InterPro" id="IPR003709">
    <property type="entry name" value="VanY-like_core_dom"/>
</dbReference>
<evidence type="ECO:0000259" key="3">
    <source>
        <dbReference type="Pfam" id="PF02557"/>
    </source>
</evidence>
<proteinExistence type="predicted"/>
<feature type="domain" description="D-alanyl-D-alanine carboxypeptidase-like core" evidence="3">
    <location>
        <begin position="78"/>
        <end position="173"/>
    </location>
</feature>
<dbReference type="Pfam" id="PF02557">
    <property type="entry name" value="VanY"/>
    <property type="match status" value="1"/>
</dbReference>
<keyword evidence="2" id="KW-0732">Signal</keyword>
<reference evidence="4 5" key="1">
    <citation type="submission" date="2017-06" db="EMBL/GenBank/DDBJ databases">
        <authorList>
            <person name="Kim H.J."/>
            <person name="Triplett B.A."/>
        </authorList>
    </citation>
    <scope>NUCLEOTIDE SEQUENCE [LARGE SCALE GENOMIC DNA]</scope>
    <source>
        <strain evidence="4">FRACA_ARgP5</strain>
    </source>
</reference>
<dbReference type="CDD" id="cd14814">
    <property type="entry name" value="Peptidase_M15"/>
    <property type="match status" value="1"/>
</dbReference>
<dbReference type="GO" id="GO:0006508">
    <property type="term" value="P:proteolysis"/>
    <property type="evidence" value="ECO:0007669"/>
    <property type="project" value="InterPro"/>
</dbReference>
<keyword evidence="4" id="KW-0378">Hydrolase</keyword>
<keyword evidence="5" id="KW-1185">Reference proteome</keyword>
<evidence type="ECO:0000256" key="2">
    <source>
        <dbReference type="SAM" id="SignalP"/>
    </source>
</evidence>
<gene>
    <name evidence="4" type="ORF">FRACA_410024</name>
</gene>
<feature type="chain" id="PRO_5014164285" evidence="2">
    <location>
        <begin position="31"/>
        <end position="190"/>
    </location>
</feature>
<dbReference type="GO" id="GO:0004180">
    <property type="term" value="F:carboxypeptidase activity"/>
    <property type="evidence" value="ECO:0007669"/>
    <property type="project" value="UniProtKB-KW"/>
</dbReference>
<dbReference type="RefSeq" id="WP_165818552.1">
    <property type="nucleotide sequence ID" value="NZ_FZMO01000346.1"/>
</dbReference>
<feature type="signal peptide" evidence="2">
    <location>
        <begin position="1"/>
        <end position="30"/>
    </location>
</feature>